<dbReference type="AlphaFoldDB" id="A0A811PK91"/>
<dbReference type="InterPro" id="IPR036574">
    <property type="entry name" value="Scorpion_toxin-like_sf"/>
</dbReference>
<feature type="domain" description="Knottins-like" evidence="3">
    <location>
        <begin position="55"/>
        <end position="102"/>
    </location>
</feature>
<sequence>MAVSRGAVLFLFLLLATAEMATIDAKMGVAKQTLLKDKVKEKEEEEKSKGKEERQCVSQSLQFKGFCLNSDKCPEVCKKESFADGECKLGLSNRKCFCKKPC</sequence>
<dbReference type="OrthoDB" id="1480833at2759"/>
<evidence type="ECO:0000313" key="4">
    <source>
        <dbReference type="EMBL" id="CAD6243403.1"/>
    </source>
</evidence>
<keyword evidence="2" id="KW-0732">Signal</keyword>
<evidence type="ECO:0000313" key="5">
    <source>
        <dbReference type="Proteomes" id="UP000604825"/>
    </source>
</evidence>
<feature type="signal peptide" evidence="2">
    <location>
        <begin position="1"/>
        <end position="18"/>
    </location>
</feature>
<keyword evidence="5" id="KW-1185">Reference proteome</keyword>
<dbReference type="PROSITE" id="PS00940">
    <property type="entry name" value="GAMMA_THIONIN"/>
    <property type="match status" value="1"/>
</dbReference>
<gene>
    <name evidence="4" type="ORF">NCGR_LOCUS28566</name>
</gene>
<organism evidence="4 5">
    <name type="scientific">Miscanthus lutarioriparius</name>
    <dbReference type="NCBI Taxonomy" id="422564"/>
    <lineage>
        <taxon>Eukaryota</taxon>
        <taxon>Viridiplantae</taxon>
        <taxon>Streptophyta</taxon>
        <taxon>Embryophyta</taxon>
        <taxon>Tracheophyta</taxon>
        <taxon>Spermatophyta</taxon>
        <taxon>Magnoliopsida</taxon>
        <taxon>Liliopsida</taxon>
        <taxon>Poales</taxon>
        <taxon>Poaceae</taxon>
        <taxon>PACMAD clade</taxon>
        <taxon>Panicoideae</taxon>
        <taxon>Andropogonodae</taxon>
        <taxon>Andropogoneae</taxon>
        <taxon>Saccharinae</taxon>
        <taxon>Miscanthus</taxon>
    </lineage>
</organism>
<dbReference type="SMART" id="SM00505">
    <property type="entry name" value="Knot1"/>
    <property type="match status" value="1"/>
</dbReference>
<accession>A0A811PK91</accession>
<dbReference type="SUPFAM" id="SSF57095">
    <property type="entry name" value="Scorpion toxin-like"/>
    <property type="match status" value="1"/>
</dbReference>
<protein>
    <recommendedName>
        <fullName evidence="3">Knottins-like domain-containing protein</fullName>
    </recommendedName>
</protein>
<name>A0A811PK91_9POAL</name>
<feature type="chain" id="PRO_5032589967" description="Knottins-like domain-containing protein" evidence="2">
    <location>
        <begin position="19"/>
        <end position="102"/>
    </location>
</feature>
<evidence type="ECO:0000256" key="1">
    <source>
        <dbReference type="ARBA" id="ARBA00023157"/>
    </source>
</evidence>
<dbReference type="EMBL" id="CAJGYO010000007">
    <property type="protein sequence ID" value="CAD6243403.1"/>
    <property type="molecule type" value="Genomic_DNA"/>
</dbReference>
<dbReference type="Pfam" id="PF00304">
    <property type="entry name" value="Gamma-thionin"/>
    <property type="match status" value="1"/>
</dbReference>
<dbReference type="GO" id="GO:0006952">
    <property type="term" value="P:defense response"/>
    <property type="evidence" value="ECO:0007669"/>
    <property type="project" value="InterPro"/>
</dbReference>
<dbReference type="InterPro" id="IPR003614">
    <property type="entry name" value="Knottins"/>
</dbReference>
<dbReference type="InterPro" id="IPR008176">
    <property type="entry name" value="Defensin_plant"/>
</dbReference>
<evidence type="ECO:0000256" key="2">
    <source>
        <dbReference type="SAM" id="SignalP"/>
    </source>
</evidence>
<keyword evidence="1" id="KW-1015">Disulfide bond</keyword>
<reference evidence="4" key="1">
    <citation type="submission" date="2020-10" db="EMBL/GenBank/DDBJ databases">
        <authorList>
            <person name="Han B."/>
            <person name="Lu T."/>
            <person name="Zhao Q."/>
            <person name="Huang X."/>
            <person name="Zhao Y."/>
        </authorList>
    </citation>
    <scope>NUCLEOTIDE SEQUENCE</scope>
</reference>
<comment type="caution">
    <text evidence="4">The sequence shown here is derived from an EMBL/GenBank/DDBJ whole genome shotgun (WGS) entry which is preliminary data.</text>
</comment>
<proteinExistence type="predicted"/>
<dbReference type="Proteomes" id="UP000604825">
    <property type="component" value="Unassembled WGS sequence"/>
</dbReference>
<evidence type="ECO:0000259" key="3">
    <source>
        <dbReference type="SMART" id="SM00505"/>
    </source>
</evidence>
<dbReference type="Gene3D" id="3.30.30.10">
    <property type="entry name" value="Knottin, scorpion toxin-like"/>
    <property type="match status" value="1"/>
</dbReference>